<dbReference type="Proteomes" id="UP000262969">
    <property type="component" value="Unassembled WGS sequence"/>
</dbReference>
<dbReference type="Pfam" id="PF07275">
    <property type="entry name" value="ArdA"/>
    <property type="match status" value="1"/>
</dbReference>
<protein>
    <recommendedName>
        <fullName evidence="3">Antirestriction protein ArdA</fullName>
    </recommendedName>
</protein>
<evidence type="ECO:0000313" key="2">
    <source>
        <dbReference type="Proteomes" id="UP000262969"/>
    </source>
</evidence>
<dbReference type="InterPro" id="IPR041895">
    <property type="entry name" value="ArdA_dom1"/>
</dbReference>
<gene>
    <name evidence="1" type="ORF">DHW61_12925</name>
</gene>
<evidence type="ECO:0000313" key="1">
    <source>
        <dbReference type="EMBL" id="HCL03285.1"/>
    </source>
</evidence>
<dbReference type="Gene3D" id="3.10.20.480">
    <property type="entry name" value="Antirestriction protein ArdA, domain 1"/>
    <property type="match status" value="1"/>
</dbReference>
<dbReference type="InterPro" id="IPR041893">
    <property type="entry name" value="ArdA_dom3"/>
</dbReference>
<organism evidence="1 2">
    <name type="scientific">Lachnoclostridium phytofermentans</name>
    <dbReference type="NCBI Taxonomy" id="66219"/>
    <lineage>
        <taxon>Bacteria</taxon>
        <taxon>Bacillati</taxon>
        <taxon>Bacillota</taxon>
        <taxon>Clostridia</taxon>
        <taxon>Lachnospirales</taxon>
        <taxon>Lachnospiraceae</taxon>
    </lineage>
</organism>
<dbReference type="EMBL" id="DPVV01000434">
    <property type="protein sequence ID" value="HCL03285.1"/>
    <property type="molecule type" value="Genomic_DNA"/>
</dbReference>
<reference evidence="1 2" key="1">
    <citation type="journal article" date="2018" name="Nat. Biotechnol.">
        <title>A standardized bacterial taxonomy based on genome phylogeny substantially revises the tree of life.</title>
        <authorList>
            <person name="Parks D.H."/>
            <person name="Chuvochina M."/>
            <person name="Waite D.W."/>
            <person name="Rinke C."/>
            <person name="Skarshewski A."/>
            <person name="Chaumeil P.A."/>
            <person name="Hugenholtz P."/>
        </authorList>
    </citation>
    <scope>NUCLEOTIDE SEQUENCE [LARGE SCALE GENOMIC DNA]</scope>
    <source>
        <strain evidence="1">UBA11728</strain>
    </source>
</reference>
<dbReference type="AlphaFoldDB" id="A0A3D2X9T6"/>
<proteinExistence type="predicted"/>
<sequence>MFVFVENLAYYNEGKIIGDWFQLGKSDEELQCFLQDVVCIDELHEEYFIADIDSDNLSYSVNSYCDLFELNHLVCQFNELSEAEQMTVNALLETGIFNLLEDALDNVEHYQLIQDIHNEYDLGYYFLEDCNFYEIPEFIQNYIDYESYGRDILLSGDGDLTKYGYLMIA</sequence>
<accession>A0A3D2X9T6</accession>
<name>A0A3D2X9T6_9FIRM</name>
<evidence type="ECO:0008006" key="3">
    <source>
        <dbReference type="Google" id="ProtNLM"/>
    </source>
</evidence>
<comment type="caution">
    <text evidence="1">The sequence shown here is derived from an EMBL/GenBank/DDBJ whole genome shotgun (WGS) entry which is preliminary data.</text>
</comment>
<dbReference type="InterPro" id="IPR009899">
    <property type="entry name" value="ArdA"/>
</dbReference>
<dbReference type="Gene3D" id="1.10.10.1190">
    <property type="entry name" value="Antirestriction protein ArdA, domain 3"/>
    <property type="match status" value="1"/>
</dbReference>